<evidence type="ECO:0000259" key="8">
    <source>
        <dbReference type="Pfam" id="PF17042"/>
    </source>
</evidence>
<dbReference type="Pfam" id="PF07005">
    <property type="entry name" value="SBD_N"/>
    <property type="match status" value="1"/>
</dbReference>
<evidence type="ECO:0000256" key="2">
    <source>
        <dbReference type="ARBA" id="ARBA00022679"/>
    </source>
</evidence>
<keyword evidence="10" id="KW-1185">Reference proteome</keyword>
<protein>
    <submittedName>
        <fullName evidence="9">Uncharacterized protein YgbK (DUF1537 family)</fullName>
    </submittedName>
</protein>
<dbReference type="InterPro" id="IPR010737">
    <property type="entry name" value="4-carb_acid_sugar_kinase_N"/>
</dbReference>
<dbReference type="GO" id="GO:0016301">
    <property type="term" value="F:kinase activity"/>
    <property type="evidence" value="ECO:0007669"/>
    <property type="project" value="UniProtKB-KW"/>
</dbReference>
<keyword evidence="3" id="KW-0547">Nucleotide-binding</keyword>
<feature type="domain" description="Four-carbon acid sugar kinase nucleotide binding" evidence="8">
    <location>
        <begin position="189"/>
        <end position="329"/>
    </location>
</feature>
<organism evidence="9 10">
    <name type="scientific">Streptomyces stelliscabiei</name>
    <dbReference type="NCBI Taxonomy" id="146820"/>
    <lineage>
        <taxon>Bacteria</taxon>
        <taxon>Bacillati</taxon>
        <taxon>Actinomycetota</taxon>
        <taxon>Actinomycetes</taxon>
        <taxon>Kitasatosporales</taxon>
        <taxon>Streptomycetaceae</taxon>
        <taxon>Streptomyces</taxon>
    </lineage>
</organism>
<dbReference type="Pfam" id="PF17042">
    <property type="entry name" value="NBD_C"/>
    <property type="match status" value="1"/>
</dbReference>
<dbReference type="Gene3D" id="3.40.50.10840">
    <property type="entry name" value="Putative sugar-binding, N-terminal domain"/>
    <property type="match status" value="1"/>
</dbReference>
<feature type="domain" description="Four-carbon acid sugar kinase N-terminal" evidence="7">
    <location>
        <begin position="3"/>
        <end position="167"/>
    </location>
</feature>
<evidence type="ECO:0000256" key="4">
    <source>
        <dbReference type="ARBA" id="ARBA00022777"/>
    </source>
</evidence>
<keyword evidence="2" id="KW-0808">Transferase</keyword>
<dbReference type="EMBL" id="JADBGF010000001">
    <property type="protein sequence ID" value="MBE1602892.1"/>
    <property type="molecule type" value="Genomic_DNA"/>
</dbReference>
<sequence>MTAIDLGTRLLQETEAVDRTRHTASAFAGCDLLLKTVDSTLRGHVAAEVRAAQAGSGRRAVVVAPAFPAQGRVTVGGVQYVHGVPVDESDFAHDPVHPVSCADLAVLLPEAVRVGPDEADELPRLIADGGLFICSAATDEELNRFVRAVPGLDQVLWVGSPGLAAALARRCARQAAQPTPSVRPARRPLVVVGSANPVSRRQLAALHARGDADGIRVTEDPGKSLVAARRLTSEVLTLRTPDERHDAATAQALAASLATTVRLLVDENAADTLLITGGETAATVFHALGATGIALIDEPEPGSARGTLLGRYPLPVLVKAGGFGDDAALLRLCHLARHPLTHTLERGENT</sequence>
<name>A0A8I0PEV9_9ACTN</name>
<gene>
    <name evidence="9" type="ORF">H4687_009021</name>
</gene>
<proteinExistence type="inferred from homology"/>
<dbReference type="Proteomes" id="UP000629287">
    <property type="component" value="Unassembled WGS sequence"/>
</dbReference>
<dbReference type="GO" id="GO:0005524">
    <property type="term" value="F:ATP binding"/>
    <property type="evidence" value="ECO:0007669"/>
    <property type="project" value="UniProtKB-KW"/>
</dbReference>
<comment type="caution">
    <text evidence="9">The sequence shown here is derived from an EMBL/GenBank/DDBJ whole genome shotgun (WGS) entry which is preliminary data.</text>
</comment>
<keyword evidence="4" id="KW-0418">Kinase</keyword>
<keyword evidence="6" id="KW-0119">Carbohydrate metabolism</keyword>
<evidence type="ECO:0000256" key="5">
    <source>
        <dbReference type="ARBA" id="ARBA00022840"/>
    </source>
</evidence>
<evidence type="ECO:0000256" key="3">
    <source>
        <dbReference type="ARBA" id="ARBA00022741"/>
    </source>
</evidence>
<evidence type="ECO:0000313" key="10">
    <source>
        <dbReference type="Proteomes" id="UP000629287"/>
    </source>
</evidence>
<keyword evidence="5" id="KW-0067">ATP-binding</keyword>
<evidence type="ECO:0000256" key="1">
    <source>
        <dbReference type="ARBA" id="ARBA00005715"/>
    </source>
</evidence>
<comment type="similarity">
    <text evidence="1">Belongs to the four-carbon acid sugar kinase family.</text>
</comment>
<dbReference type="InterPro" id="IPR037051">
    <property type="entry name" value="4-carb_acid_sugar_kinase_N_sf"/>
</dbReference>
<evidence type="ECO:0000313" key="9">
    <source>
        <dbReference type="EMBL" id="MBE1602892.1"/>
    </source>
</evidence>
<evidence type="ECO:0000259" key="7">
    <source>
        <dbReference type="Pfam" id="PF07005"/>
    </source>
</evidence>
<dbReference type="InterPro" id="IPR042213">
    <property type="entry name" value="NBD_C_sf"/>
</dbReference>
<dbReference type="InterPro" id="IPR031475">
    <property type="entry name" value="NBD_C"/>
</dbReference>
<reference evidence="9 10" key="1">
    <citation type="submission" date="2020-10" db="EMBL/GenBank/DDBJ databases">
        <title>Sequencing the genomes of 1000 actinobacteria strains.</title>
        <authorList>
            <person name="Klenk H.-P."/>
        </authorList>
    </citation>
    <scope>NUCLEOTIDE SEQUENCE [LARGE SCALE GENOMIC DNA]</scope>
    <source>
        <strain evidence="9 10">DSM 41803</strain>
    </source>
</reference>
<dbReference type="SUPFAM" id="SSF142764">
    <property type="entry name" value="YgbK-like"/>
    <property type="match status" value="1"/>
</dbReference>
<accession>A0A8I0PEV9</accession>
<evidence type="ECO:0000256" key="6">
    <source>
        <dbReference type="ARBA" id="ARBA00023277"/>
    </source>
</evidence>
<dbReference type="Gene3D" id="3.40.980.20">
    <property type="entry name" value="Four-carbon acid sugar kinase, nucleotide binding domain"/>
    <property type="match status" value="1"/>
</dbReference>
<dbReference type="AlphaFoldDB" id="A0A8I0PEV9"/>